<dbReference type="RefSeq" id="WP_183498289.1">
    <property type="nucleotide sequence ID" value="NZ_BAABCO010000003.1"/>
</dbReference>
<evidence type="ECO:0000313" key="2">
    <source>
        <dbReference type="EMBL" id="MBB4138509.1"/>
    </source>
</evidence>
<comment type="caution">
    <text evidence="2">The sequence shown here is derived from an EMBL/GenBank/DDBJ whole genome shotgun (WGS) entry which is preliminary data.</text>
</comment>
<proteinExistence type="predicted"/>
<dbReference type="Proteomes" id="UP000549113">
    <property type="component" value="Unassembled WGS sequence"/>
</dbReference>
<name>A0AA40VKD6_9MICO</name>
<keyword evidence="3" id="KW-1185">Reference proteome</keyword>
<reference evidence="2 3" key="1">
    <citation type="submission" date="2020-08" db="EMBL/GenBank/DDBJ databases">
        <title>Sequencing the genomes of 1000 actinobacteria strains.</title>
        <authorList>
            <person name="Klenk H.-P."/>
        </authorList>
    </citation>
    <scope>NUCLEOTIDE SEQUENCE [LARGE SCALE GENOMIC DNA]</scope>
    <source>
        <strain evidence="2 3">DSM 19600</strain>
    </source>
</reference>
<feature type="domain" description="Helicase XPB/Ssl2 N-terminal" evidence="1">
    <location>
        <begin position="307"/>
        <end position="427"/>
    </location>
</feature>
<dbReference type="AlphaFoldDB" id="A0AA40VKD6"/>
<gene>
    <name evidence="2" type="ORF">BKA10_000303</name>
</gene>
<organism evidence="2 3">
    <name type="scientific">Microbacterium invictum</name>
    <dbReference type="NCBI Taxonomy" id="515415"/>
    <lineage>
        <taxon>Bacteria</taxon>
        <taxon>Bacillati</taxon>
        <taxon>Actinomycetota</taxon>
        <taxon>Actinomycetes</taxon>
        <taxon>Micrococcales</taxon>
        <taxon>Microbacteriaceae</taxon>
        <taxon>Microbacterium</taxon>
    </lineage>
</organism>
<dbReference type="EMBL" id="JACIFH010000001">
    <property type="protein sequence ID" value="MBB4138509.1"/>
    <property type="molecule type" value="Genomic_DNA"/>
</dbReference>
<protein>
    <recommendedName>
        <fullName evidence="1">Helicase XPB/Ssl2 N-terminal domain-containing protein</fullName>
    </recommendedName>
</protein>
<accession>A0AA40VKD6</accession>
<evidence type="ECO:0000313" key="3">
    <source>
        <dbReference type="Proteomes" id="UP000549113"/>
    </source>
</evidence>
<evidence type="ECO:0000259" key="1">
    <source>
        <dbReference type="Pfam" id="PF13625"/>
    </source>
</evidence>
<dbReference type="InterPro" id="IPR032830">
    <property type="entry name" value="XPB/Ssl2_N"/>
</dbReference>
<dbReference type="Pfam" id="PF13625">
    <property type="entry name" value="Helicase_C_3"/>
    <property type="match status" value="1"/>
</dbReference>
<sequence length="568" mass="60723">MAATDARSLASRLAALDDAALGRLLAERRVAPSVTWSDHFDAADALLQPPLLDRGFAALTAAEAGALRHAIDTAEPLPAGPLRAALADRGIVAEDGTPFRAVVEAWPEPVELPGESSPAASESDAAAAERVFSATAAMADILQLTVTTPLGRIGSGALGATDRRRLVDAGAANDGAEADELIAIAEIAGLLAGADRAWLVTESAYDWLISDTVSRWRTVADHLREALPPGIHSLDGGWIDPADWPSAHPFDPAWPERAAHLRALLRRWVMIGPDGAPPHWAADVARGGEADADALRALLPPEVDRVYLQNDLTAIAPGPLAPRLDMRLRSMTRRESRAQASTYRFTAESIDAALAGGETADSLREFLQELSLTGVPQPLAYEIERSAARHGSIRVGPDWTGRTRVASDDEALLRTVSVDQALRPVGLVPDGDALTSRSTPETVFWMLADARYPVVAVDADGRPRRLDRHRIAPAPPADDAPSVYAPLIARLRAAHEDDADAAWLERELDQAVRDRAVIMIVVRMPDGSDREVTLEATGIGGGRLRGRDKAVDVERTLPISSIVQVRHP</sequence>